<dbReference type="InterPro" id="IPR044492">
    <property type="entry name" value="P_typ_ATPase_HD_dom"/>
</dbReference>
<dbReference type="PANTHER" id="PTHR48085">
    <property type="entry name" value="CADMIUM/ZINC-TRANSPORTING ATPASE HMA2-RELATED"/>
    <property type="match status" value="1"/>
</dbReference>
<evidence type="ECO:0000256" key="13">
    <source>
        <dbReference type="ARBA" id="ARBA00049338"/>
    </source>
</evidence>
<evidence type="ECO:0000256" key="6">
    <source>
        <dbReference type="ARBA" id="ARBA00022692"/>
    </source>
</evidence>
<dbReference type="CDD" id="cd02079">
    <property type="entry name" value="P-type_ATPase_HM"/>
    <property type="match status" value="1"/>
</dbReference>
<dbReference type="FunFam" id="2.70.150.10:FF:000002">
    <property type="entry name" value="Copper-transporting ATPase 1, putative"/>
    <property type="match status" value="1"/>
</dbReference>
<feature type="transmembrane region" description="Helical" evidence="14">
    <location>
        <begin position="566"/>
        <end position="586"/>
    </location>
</feature>
<feature type="transmembrane region" description="Helical" evidence="14">
    <location>
        <begin position="253"/>
        <end position="279"/>
    </location>
</feature>
<keyword evidence="14" id="KW-0067">ATP-binding</keyword>
<dbReference type="GO" id="GO:0008551">
    <property type="term" value="F:P-type cadmium transporter activity"/>
    <property type="evidence" value="ECO:0007669"/>
    <property type="project" value="UniProtKB-EC"/>
</dbReference>
<dbReference type="STRING" id="1324314.BVG16_23570"/>
<dbReference type="PROSITE" id="PS01229">
    <property type="entry name" value="COF_2"/>
    <property type="match status" value="1"/>
</dbReference>
<evidence type="ECO:0000256" key="3">
    <source>
        <dbReference type="ARBA" id="ARBA00022448"/>
    </source>
</evidence>
<dbReference type="Gene3D" id="2.70.150.10">
    <property type="entry name" value="Calcium-transporting ATPase, cytoplasmic transduction domain A"/>
    <property type="match status" value="1"/>
</dbReference>
<dbReference type="Gene3D" id="3.40.50.1000">
    <property type="entry name" value="HAD superfamily/HAD-like"/>
    <property type="match status" value="1"/>
</dbReference>
<evidence type="ECO:0000256" key="14">
    <source>
        <dbReference type="RuleBase" id="RU362081"/>
    </source>
</evidence>
<dbReference type="SFLD" id="SFLDF00027">
    <property type="entry name" value="p-type_atpase"/>
    <property type="match status" value="1"/>
</dbReference>
<dbReference type="SUPFAM" id="SSF81653">
    <property type="entry name" value="Calcium ATPase, transduction domain A"/>
    <property type="match status" value="1"/>
</dbReference>
<comment type="caution">
    <text evidence="16">The sequence shown here is derived from an EMBL/GenBank/DDBJ whole genome shotgun (WGS) entry which is preliminary data.</text>
</comment>
<evidence type="ECO:0000256" key="4">
    <source>
        <dbReference type="ARBA" id="ARBA00022539"/>
    </source>
</evidence>
<dbReference type="PANTHER" id="PTHR48085:SF5">
    <property type="entry name" value="CADMIUM_ZINC-TRANSPORTING ATPASE HMA4-RELATED"/>
    <property type="match status" value="1"/>
</dbReference>
<dbReference type="InterPro" id="IPR059000">
    <property type="entry name" value="ATPase_P-type_domA"/>
</dbReference>
<keyword evidence="4" id="KW-0104">Cadmium</keyword>
<evidence type="ECO:0000256" key="8">
    <source>
        <dbReference type="ARBA" id="ARBA00022967"/>
    </source>
</evidence>
<feature type="transmembrane region" description="Helical" evidence="14">
    <location>
        <begin position="34"/>
        <end position="52"/>
    </location>
</feature>
<dbReference type="AlphaFoldDB" id="A0A1T2X4I8"/>
<dbReference type="SUPFAM" id="SSF81665">
    <property type="entry name" value="Calcium ATPase, transmembrane domain M"/>
    <property type="match status" value="1"/>
</dbReference>
<sequence>MTGKTKRNITAITGFLLAIAFMFYLTGWHLPQEIILVISTIIAGFPILIKAIQALRMKAFSIELLVSIAIIGALFIGEYVESAIVSFLFLFGAYLEARTLEQTRSSLKKLMDMAPLEATVLRDGVRWTLPVEEVLIGDLVAIQSGEKVAIDGKVVSGQAFINEAAITGESVPANKKMEDTVYSGTMVDHGYIEVIAEKIGDDTTFSKIIELVEEAQESKTKTEKFLEKFAAIYTPAIIVVAVLVFLVTRNIEFTLTFLVIACPGALVISAPVSIVAGIGNGAKNGVLIKGGEIMEKLAKVNTIVFDKTGTITKGCPEVTDIRAFSMKEDDLLKIVAEAEVVSEHHLGQSIVKEAKTRSVPLSNKPDNVEIIKGNGIRARLAGHQLTVGNRKLMLGNGISISPEADAYAVDRERQGNTAIYVAVNRSVEGIISIADQIRPEAAEAIINLRAAGIKQIYMLTGDNRYTAELVASKLGIDHVFAEMLPEDKVTKVQQLKDEGLRVAMIGDGINDAPAIATADIGLAMGGSGSDVSMETADVVLMADKLDKFAHAYSLAQATVSNMKQNTFFAVGTVVLLLIGVILQKVFLASGMFIHELSVLIVILNAIRLVRYTSEKAWYNKPTSRNSATQQVREGV</sequence>
<dbReference type="InterPro" id="IPR051014">
    <property type="entry name" value="Cation_Transport_ATPase_IB"/>
</dbReference>
<evidence type="ECO:0000256" key="1">
    <source>
        <dbReference type="ARBA" id="ARBA00004651"/>
    </source>
</evidence>
<dbReference type="Pfam" id="PF00122">
    <property type="entry name" value="E1-E2_ATPase"/>
    <property type="match status" value="1"/>
</dbReference>
<keyword evidence="14" id="KW-1003">Cell membrane</keyword>
<organism evidence="16 17">
    <name type="scientific">Paenibacillus selenitireducens</name>
    <dbReference type="NCBI Taxonomy" id="1324314"/>
    <lineage>
        <taxon>Bacteria</taxon>
        <taxon>Bacillati</taxon>
        <taxon>Bacillota</taxon>
        <taxon>Bacilli</taxon>
        <taxon>Bacillales</taxon>
        <taxon>Paenibacillaceae</taxon>
        <taxon>Paenibacillus</taxon>
    </lineage>
</organism>
<dbReference type="InterPro" id="IPR027256">
    <property type="entry name" value="P-typ_ATPase_IB"/>
</dbReference>
<gene>
    <name evidence="16" type="ORF">BVG16_23570</name>
</gene>
<feature type="transmembrane region" description="Helical" evidence="14">
    <location>
        <begin position="9"/>
        <end position="28"/>
    </location>
</feature>
<feature type="transmembrane region" description="Helical" evidence="14">
    <location>
        <begin position="83"/>
        <end position="100"/>
    </location>
</feature>
<evidence type="ECO:0000313" key="16">
    <source>
        <dbReference type="EMBL" id="OPA74735.1"/>
    </source>
</evidence>
<dbReference type="GO" id="GO:0005524">
    <property type="term" value="F:ATP binding"/>
    <property type="evidence" value="ECO:0007669"/>
    <property type="project" value="UniProtKB-UniRule"/>
</dbReference>
<protein>
    <recommendedName>
        <fullName evidence="12">Cd(2+)-exporting ATPase</fullName>
        <ecNumber evidence="12">7.2.2.21</ecNumber>
    </recommendedName>
</protein>
<dbReference type="InterPro" id="IPR036412">
    <property type="entry name" value="HAD-like_sf"/>
</dbReference>
<dbReference type="GO" id="GO:0046872">
    <property type="term" value="F:metal ion binding"/>
    <property type="evidence" value="ECO:0007669"/>
    <property type="project" value="UniProtKB-KW"/>
</dbReference>
<evidence type="ECO:0000256" key="7">
    <source>
        <dbReference type="ARBA" id="ARBA00022723"/>
    </source>
</evidence>
<dbReference type="PRINTS" id="PR00119">
    <property type="entry name" value="CATATPASE"/>
</dbReference>
<keyword evidence="7 14" id="KW-0479">Metal-binding</keyword>
<dbReference type="SUPFAM" id="SSF56784">
    <property type="entry name" value="HAD-like"/>
    <property type="match status" value="1"/>
</dbReference>
<dbReference type="EC" id="7.2.2.21" evidence="12"/>
<dbReference type="InterPro" id="IPR023214">
    <property type="entry name" value="HAD_sf"/>
</dbReference>
<dbReference type="PROSITE" id="PS00154">
    <property type="entry name" value="ATPASE_E1_E2"/>
    <property type="match status" value="1"/>
</dbReference>
<evidence type="ECO:0000256" key="10">
    <source>
        <dbReference type="ARBA" id="ARBA00023065"/>
    </source>
</evidence>
<evidence type="ECO:0000256" key="5">
    <source>
        <dbReference type="ARBA" id="ARBA00022553"/>
    </source>
</evidence>
<evidence type="ECO:0000256" key="9">
    <source>
        <dbReference type="ARBA" id="ARBA00022989"/>
    </source>
</evidence>
<keyword evidence="3" id="KW-0813">Transport</keyword>
<keyword evidence="8" id="KW-1278">Translocase</keyword>
<comment type="subcellular location">
    <subcellularLocation>
        <location evidence="1">Cell membrane</location>
        <topology evidence="1">Multi-pass membrane protein</topology>
    </subcellularLocation>
</comment>
<dbReference type="NCBIfam" id="TIGR01511">
    <property type="entry name" value="ATPase-IB1_Cu"/>
    <property type="match status" value="1"/>
</dbReference>
<keyword evidence="17" id="KW-1185">Reference proteome</keyword>
<dbReference type="SFLD" id="SFLDS00003">
    <property type="entry name" value="Haloacid_Dehalogenase"/>
    <property type="match status" value="1"/>
</dbReference>
<dbReference type="NCBIfam" id="TIGR01494">
    <property type="entry name" value="ATPase_P-type"/>
    <property type="match status" value="1"/>
</dbReference>
<name>A0A1T2X4I8_9BACL</name>
<dbReference type="Gene3D" id="3.40.1110.10">
    <property type="entry name" value="Calcium-transporting ATPase, cytoplasmic domain N"/>
    <property type="match status" value="2"/>
</dbReference>
<evidence type="ECO:0000259" key="15">
    <source>
        <dbReference type="Pfam" id="PF00122"/>
    </source>
</evidence>
<dbReference type="GO" id="GO:0005886">
    <property type="term" value="C:plasma membrane"/>
    <property type="evidence" value="ECO:0007669"/>
    <property type="project" value="UniProtKB-SubCell"/>
</dbReference>
<dbReference type="InterPro" id="IPR023298">
    <property type="entry name" value="ATPase_P-typ_TM_dom_sf"/>
</dbReference>
<dbReference type="Proteomes" id="UP000190188">
    <property type="component" value="Unassembled WGS sequence"/>
</dbReference>
<feature type="transmembrane region" description="Helical" evidence="14">
    <location>
        <begin position="229"/>
        <end position="247"/>
    </location>
</feature>
<dbReference type="PRINTS" id="PR00120">
    <property type="entry name" value="HATPASE"/>
</dbReference>
<dbReference type="NCBIfam" id="TIGR01525">
    <property type="entry name" value="ATPase-IB_hvy"/>
    <property type="match status" value="1"/>
</dbReference>
<accession>A0A1T2X4I8</accession>
<keyword evidence="11 14" id="KW-0472">Membrane</keyword>
<feature type="transmembrane region" description="Helical" evidence="14">
    <location>
        <begin position="59"/>
        <end position="77"/>
    </location>
</feature>
<reference evidence="16 17" key="1">
    <citation type="submission" date="2017-01" db="EMBL/GenBank/DDBJ databases">
        <title>Genome analysis of Paenibacillus selenitrireducens ES3-24.</title>
        <authorList>
            <person name="Xu D."/>
            <person name="Yao R."/>
            <person name="Zheng S."/>
        </authorList>
    </citation>
    <scope>NUCLEOTIDE SEQUENCE [LARGE SCALE GENOMIC DNA]</scope>
    <source>
        <strain evidence="16 17">ES3-24</strain>
    </source>
</reference>
<keyword evidence="14" id="KW-0547">Nucleotide-binding</keyword>
<dbReference type="SFLD" id="SFLDG00002">
    <property type="entry name" value="C1.7:_P-type_atpase_like"/>
    <property type="match status" value="1"/>
</dbReference>
<evidence type="ECO:0000256" key="12">
    <source>
        <dbReference type="ARBA" id="ARBA00039103"/>
    </source>
</evidence>
<dbReference type="GO" id="GO:0016887">
    <property type="term" value="F:ATP hydrolysis activity"/>
    <property type="evidence" value="ECO:0007669"/>
    <property type="project" value="InterPro"/>
</dbReference>
<proteinExistence type="inferred from homology"/>
<evidence type="ECO:0000256" key="11">
    <source>
        <dbReference type="ARBA" id="ARBA00023136"/>
    </source>
</evidence>
<feature type="transmembrane region" description="Helical" evidence="14">
    <location>
        <begin position="592"/>
        <end position="609"/>
    </location>
</feature>
<keyword evidence="9 14" id="KW-1133">Transmembrane helix</keyword>
<keyword evidence="10" id="KW-0406">Ion transport</keyword>
<keyword evidence="6 14" id="KW-0812">Transmembrane</keyword>
<feature type="domain" description="P-type ATPase A" evidence="15">
    <location>
        <begin position="113"/>
        <end position="213"/>
    </location>
</feature>
<dbReference type="InterPro" id="IPR001757">
    <property type="entry name" value="P_typ_ATPase"/>
</dbReference>
<dbReference type="InterPro" id="IPR018303">
    <property type="entry name" value="ATPase_P-typ_P_site"/>
</dbReference>
<comment type="similarity">
    <text evidence="2 14">Belongs to the cation transport ATPase (P-type) (TC 3.A.3) family. Type IB subfamily.</text>
</comment>
<dbReference type="InterPro" id="IPR008250">
    <property type="entry name" value="ATPase_P-typ_transduc_dom_A_sf"/>
</dbReference>
<dbReference type="InterPro" id="IPR023299">
    <property type="entry name" value="ATPase_P-typ_cyto_dom_N"/>
</dbReference>
<dbReference type="Pfam" id="PF00702">
    <property type="entry name" value="Hydrolase"/>
    <property type="match status" value="1"/>
</dbReference>
<keyword evidence="5" id="KW-0597">Phosphoprotein</keyword>
<comment type="catalytic activity">
    <reaction evidence="13">
        <text>Cd(2+)(in) + ATP + H2O = Cd(2+)(out) + ADP + phosphate + H(+)</text>
        <dbReference type="Rhea" id="RHEA:12132"/>
        <dbReference type="ChEBI" id="CHEBI:15377"/>
        <dbReference type="ChEBI" id="CHEBI:15378"/>
        <dbReference type="ChEBI" id="CHEBI:30616"/>
        <dbReference type="ChEBI" id="CHEBI:43474"/>
        <dbReference type="ChEBI" id="CHEBI:48775"/>
        <dbReference type="ChEBI" id="CHEBI:456216"/>
        <dbReference type="EC" id="7.2.2.21"/>
    </reaction>
</comment>
<evidence type="ECO:0000256" key="2">
    <source>
        <dbReference type="ARBA" id="ARBA00006024"/>
    </source>
</evidence>
<dbReference type="EMBL" id="MSZX01000010">
    <property type="protein sequence ID" value="OPA74735.1"/>
    <property type="molecule type" value="Genomic_DNA"/>
</dbReference>
<evidence type="ECO:0000313" key="17">
    <source>
        <dbReference type="Proteomes" id="UP000190188"/>
    </source>
</evidence>